<reference evidence="3 4" key="1">
    <citation type="submission" date="2019-11" db="EMBL/GenBank/DDBJ databases">
        <authorList>
            <person name="Holert J."/>
        </authorList>
    </citation>
    <scope>NUCLEOTIDE SEQUENCE [LARGE SCALE GENOMIC DNA]</scope>
    <source>
        <strain evidence="2">BC3_2A</strain>
        <strain evidence="1">SB11_1A</strain>
    </source>
</reference>
<dbReference type="EMBL" id="CACSIK010000001">
    <property type="protein sequence ID" value="CAA0093703.1"/>
    <property type="molecule type" value="Genomic_DNA"/>
</dbReference>
<name>A0A5S9Q3B2_9GAMM</name>
<protein>
    <submittedName>
        <fullName evidence="2">Uncharacterized protein</fullName>
    </submittedName>
</protein>
<proteinExistence type="predicted"/>
<evidence type="ECO:0000313" key="1">
    <source>
        <dbReference type="EMBL" id="CAA0093703.1"/>
    </source>
</evidence>
<gene>
    <name evidence="1" type="ORF">IHBHHGIJ_02517</name>
    <name evidence="2" type="ORF">KFEGEMFD_02704</name>
</gene>
<dbReference type="EMBL" id="CACSIM010000004">
    <property type="protein sequence ID" value="CAA0111716.1"/>
    <property type="molecule type" value="Genomic_DNA"/>
</dbReference>
<sequence length="60" mass="6743">MSKSYNKSKHSDLVKLSPFLFQKNRQVHQAGVRGVESVELLLSPSAFDGFFPSIYLGTVR</sequence>
<evidence type="ECO:0000313" key="4">
    <source>
        <dbReference type="Proteomes" id="UP000439591"/>
    </source>
</evidence>
<accession>A0A5S9Q3B2</accession>
<dbReference type="Proteomes" id="UP000439591">
    <property type="component" value="Unassembled WGS sequence"/>
</dbReference>
<dbReference type="AlphaFoldDB" id="A0A5S9Q3B2"/>
<evidence type="ECO:0000313" key="3">
    <source>
        <dbReference type="Proteomes" id="UP000435877"/>
    </source>
</evidence>
<evidence type="ECO:0000313" key="2">
    <source>
        <dbReference type="EMBL" id="CAA0111716.1"/>
    </source>
</evidence>
<organism evidence="2 4">
    <name type="scientific">Zhongshania aliphaticivorans</name>
    <dbReference type="NCBI Taxonomy" id="1470434"/>
    <lineage>
        <taxon>Bacteria</taxon>
        <taxon>Pseudomonadati</taxon>
        <taxon>Pseudomonadota</taxon>
        <taxon>Gammaproteobacteria</taxon>
        <taxon>Cellvibrionales</taxon>
        <taxon>Spongiibacteraceae</taxon>
        <taxon>Zhongshania</taxon>
    </lineage>
</organism>
<keyword evidence="3" id="KW-1185">Reference proteome</keyword>
<dbReference type="Proteomes" id="UP000435877">
    <property type="component" value="Unassembled WGS sequence"/>
</dbReference>